<dbReference type="EMBL" id="QJKJ01008062">
    <property type="protein sequence ID" value="RDX80944.1"/>
    <property type="molecule type" value="Genomic_DNA"/>
</dbReference>
<gene>
    <name evidence="2" type="ORF">CR513_38452</name>
</gene>
<dbReference type="Proteomes" id="UP000257109">
    <property type="component" value="Unassembled WGS sequence"/>
</dbReference>
<evidence type="ECO:0000313" key="2">
    <source>
        <dbReference type="EMBL" id="RDX80944.1"/>
    </source>
</evidence>
<proteinExistence type="predicted"/>
<keyword evidence="3" id="KW-1185">Reference proteome</keyword>
<dbReference type="AlphaFoldDB" id="A0A371FRJ1"/>
<feature type="non-terminal residue" evidence="2">
    <location>
        <position position="1"/>
    </location>
</feature>
<evidence type="ECO:0000313" key="3">
    <source>
        <dbReference type="Proteomes" id="UP000257109"/>
    </source>
</evidence>
<sequence>MIDATSGGALMDKTLAATRHLISKMAINRANIPCEAARCRTASTKHTTRMWNLYLNEAPYRHVPHFVGNRVREHRMCWSNRSRIPSSIPKAAISPESESRATYNPKIWTSREHAGSESKKLSTTGSEIPSAIILPMTTTTSATR</sequence>
<protein>
    <submittedName>
        <fullName evidence="2">Uncharacterized protein</fullName>
    </submittedName>
</protein>
<evidence type="ECO:0000256" key="1">
    <source>
        <dbReference type="SAM" id="MobiDB-lite"/>
    </source>
</evidence>
<feature type="region of interest" description="Disordered" evidence="1">
    <location>
        <begin position="89"/>
        <end position="144"/>
    </location>
</feature>
<organism evidence="2 3">
    <name type="scientific">Mucuna pruriens</name>
    <name type="common">Velvet bean</name>
    <name type="synonym">Dolichos pruriens</name>
    <dbReference type="NCBI Taxonomy" id="157652"/>
    <lineage>
        <taxon>Eukaryota</taxon>
        <taxon>Viridiplantae</taxon>
        <taxon>Streptophyta</taxon>
        <taxon>Embryophyta</taxon>
        <taxon>Tracheophyta</taxon>
        <taxon>Spermatophyta</taxon>
        <taxon>Magnoliopsida</taxon>
        <taxon>eudicotyledons</taxon>
        <taxon>Gunneridae</taxon>
        <taxon>Pentapetalae</taxon>
        <taxon>rosids</taxon>
        <taxon>fabids</taxon>
        <taxon>Fabales</taxon>
        <taxon>Fabaceae</taxon>
        <taxon>Papilionoideae</taxon>
        <taxon>50 kb inversion clade</taxon>
        <taxon>NPAAA clade</taxon>
        <taxon>indigoferoid/millettioid clade</taxon>
        <taxon>Phaseoleae</taxon>
        <taxon>Mucuna</taxon>
    </lineage>
</organism>
<name>A0A371FRJ1_MUCPR</name>
<feature type="compositionally biased region" description="Basic and acidic residues" evidence="1">
    <location>
        <begin position="109"/>
        <end position="120"/>
    </location>
</feature>
<reference evidence="2" key="1">
    <citation type="submission" date="2018-05" db="EMBL/GenBank/DDBJ databases">
        <title>Draft genome of Mucuna pruriens seed.</title>
        <authorList>
            <person name="Nnadi N.E."/>
            <person name="Vos R."/>
            <person name="Hasami M.H."/>
            <person name="Devisetty U.K."/>
            <person name="Aguiy J.C."/>
        </authorList>
    </citation>
    <scope>NUCLEOTIDE SEQUENCE [LARGE SCALE GENOMIC DNA]</scope>
    <source>
        <strain evidence="2">JCA_2017</strain>
    </source>
</reference>
<accession>A0A371FRJ1</accession>
<comment type="caution">
    <text evidence="2">The sequence shown here is derived from an EMBL/GenBank/DDBJ whole genome shotgun (WGS) entry which is preliminary data.</text>
</comment>